<gene>
    <name evidence="2" type="ORF">CAAN4_H14180</name>
</gene>
<feature type="compositionally biased region" description="Basic and acidic residues" evidence="1">
    <location>
        <begin position="139"/>
        <end position="148"/>
    </location>
</feature>
<feature type="region of interest" description="Disordered" evidence="1">
    <location>
        <begin position="419"/>
        <end position="508"/>
    </location>
</feature>
<sequence>MDDRFWELKNPYKRVAEKLPGANIFSNEPKLKLKRIKKIHIHGLDNGRDFMDLIGRAKDKVMVESKENSPVEGNNEMNKREEKRMNLLDIESLLNSQSSQGSIEMKTVVREDEKKEEGFLNEGEGFERHIIGQKENLESVDDLEKVEDPEPVEVIEDSKKNDVEQYSENYLEEQDKSEESKELKAQISEESLLKEQSDHPDQNQPDPNHPDHVEIPSNEHGVYMVKGLNHEDSRDNLQEMELIQLKEPDIIQDTILQQNPIISKETLQCNDQIESQGNSQNWNTFIEPQEDISDHISPHINTQDHISPHIEISKREKSPEYVEDSEDEPDLLPTNLQNMKVVHSKSFQFEVENNDVIGSRKNLQDKVNELEIVEVEEPEEVDNEQDHKVQEKNEVLREDLNQKGDKVFQDDQILQKDQLDQESQLTQRSQDTEKQIIPKSNSISTNEINSIPTVSDIDVPKNSNTSETQNTTRESHTSTSPQGPQTSISTSKITTNVRKKPFPKRLNGSLASICSKTNTSRSSYRVGLSRRTKIDSLHTYLHKPK</sequence>
<feature type="compositionally biased region" description="Basic and acidic residues" evidence="1">
    <location>
        <begin position="173"/>
        <end position="184"/>
    </location>
</feature>
<proteinExistence type="predicted"/>
<feature type="compositionally biased region" description="Basic and acidic residues" evidence="1">
    <location>
        <begin position="191"/>
        <end position="201"/>
    </location>
</feature>
<evidence type="ECO:0000313" key="2">
    <source>
        <dbReference type="EMBL" id="CAK7921432.1"/>
    </source>
</evidence>
<protein>
    <submittedName>
        <fullName evidence="2">Uncharacterized protein</fullName>
    </submittedName>
</protein>
<evidence type="ECO:0000313" key="3">
    <source>
        <dbReference type="Proteomes" id="UP001497600"/>
    </source>
</evidence>
<feature type="compositionally biased region" description="Low complexity" evidence="1">
    <location>
        <begin position="440"/>
        <end position="451"/>
    </location>
</feature>
<name>A0ABP0EKR3_9ASCO</name>
<feature type="region of interest" description="Disordered" evidence="1">
    <location>
        <begin position="139"/>
        <end position="216"/>
    </location>
</feature>
<feature type="compositionally biased region" description="Polar residues" evidence="1">
    <location>
        <begin position="461"/>
        <end position="496"/>
    </location>
</feature>
<reference evidence="2 3" key="1">
    <citation type="submission" date="2024-01" db="EMBL/GenBank/DDBJ databases">
        <authorList>
            <consortium name="Genoscope - CEA"/>
            <person name="William W."/>
        </authorList>
    </citation>
    <scope>NUCLEOTIDE SEQUENCE [LARGE SCALE GENOMIC DNA]</scope>
    <source>
        <strain evidence="2 3">29B2s-10</strain>
    </source>
</reference>
<feature type="compositionally biased region" description="Acidic residues" evidence="1">
    <location>
        <begin position="321"/>
        <end position="330"/>
    </location>
</feature>
<dbReference type="Proteomes" id="UP001497600">
    <property type="component" value="Chromosome H"/>
</dbReference>
<feature type="region of interest" description="Disordered" evidence="1">
    <location>
        <begin position="302"/>
        <end position="332"/>
    </location>
</feature>
<accession>A0ABP0EKR3</accession>
<evidence type="ECO:0000256" key="1">
    <source>
        <dbReference type="SAM" id="MobiDB-lite"/>
    </source>
</evidence>
<keyword evidence="3" id="KW-1185">Reference proteome</keyword>
<dbReference type="EMBL" id="OZ004260">
    <property type="protein sequence ID" value="CAK7921432.1"/>
    <property type="molecule type" value="Genomic_DNA"/>
</dbReference>
<organism evidence="2 3">
    <name type="scientific">[Candida] anglica</name>
    <dbReference type="NCBI Taxonomy" id="148631"/>
    <lineage>
        <taxon>Eukaryota</taxon>
        <taxon>Fungi</taxon>
        <taxon>Dikarya</taxon>
        <taxon>Ascomycota</taxon>
        <taxon>Saccharomycotina</taxon>
        <taxon>Pichiomycetes</taxon>
        <taxon>Debaryomycetaceae</taxon>
        <taxon>Kurtzmaniella</taxon>
    </lineage>
</organism>
<feature type="compositionally biased region" description="Basic and acidic residues" evidence="1">
    <location>
        <begin position="306"/>
        <end position="320"/>
    </location>
</feature>